<keyword evidence="3 4" id="KW-0560">Oxidoreductase</keyword>
<dbReference type="InterPro" id="IPR028939">
    <property type="entry name" value="P5C_Rdtase_cat_N"/>
</dbReference>
<comment type="function">
    <text evidence="4">Catalyzes the reduction of 1-pyrroline-5-carboxylate (PCA) to L-proline.</text>
</comment>
<evidence type="ECO:0000256" key="5">
    <source>
        <dbReference type="NCBIfam" id="TIGR00112"/>
    </source>
</evidence>
<evidence type="ECO:0000256" key="4">
    <source>
        <dbReference type="HAMAP-Rule" id="MF_01925"/>
    </source>
</evidence>
<evidence type="ECO:0000256" key="1">
    <source>
        <dbReference type="ARBA" id="ARBA00005525"/>
    </source>
</evidence>
<evidence type="ECO:0000256" key="3">
    <source>
        <dbReference type="ARBA" id="ARBA00023002"/>
    </source>
</evidence>
<dbReference type="EMBL" id="CP090145">
    <property type="protein sequence ID" value="UOX32793.1"/>
    <property type="molecule type" value="Genomic_DNA"/>
</dbReference>
<gene>
    <name evidence="4 8" type="primary">proC</name>
    <name evidence="8" type="ORF">LXD69_12175</name>
</gene>
<dbReference type="Gene3D" id="3.40.50.720">
    <property type="entry name" value="NAD(P)-binding Rossmann-like Domain"/>
    <property type="match status" value="1"/>
</dbReference>
<comment type="pathway">
    <text evidence="4">Amino-acid biosynthesis; L-proline biosynthesis; L-proline from L-glutamate 5-semialdehyde: step 1/1.</text>
</comment>
<keyword evidence="4" id="KW-0963">Cytoplasm</keyword>
<dbReference type="PANTHER" id="PTHR11645:SF0">
    <property type="entry name" value="PYRROLINE-5-CARBOXYLATE REDUCTASE 3"/>
    <property type="match status" value="1"/>
</dbReference>
<name>A0ABY4HJD0_9FLAO</name>
<dbReference type="PIRSF" id="PIRSF000193">
    <property type="entry name" value="Pyrrol-5-carb_rd"/>
    <property type="match status" value="1"/>
</dbReference>
<dbReference type="Pfam" id="PF03807">
    <property type="entry name" value="F420_oxidored"/>
    <property type="match status" value="1"/>
</dbReference>
<dbReference type="RefSeq" id="WP_045966726.1">
    <property type="nucleotide sequence ID" value="NZ_CP090145.1"/>
</dbReference>
<reference evidence="8" key="1">
    <citation type="submission" date="2021-12" db="EMBL/GenBank/DDBJ databases">
        <authorList>
            <person name="Cha I.-T."/>
            <person name="Lee K.-E."/>
            <person name="Park S.-J."/>
        </authorList>
    </citation>
    <scope>NUCLEOTIDE SEQUENCE</scope>
    <source>
        <strain evidence="8">YSM-43</strain>
    </source>
</reference>
<dbReference type="NCBIfam" id="TIGR00112">
    <property type="entry name" value="proC"/>
    <property type="match status" value="1"/>
</dbReference>
<evidence type="ECO:0000313" key="8">
    <source>
        <dbReference type="EMBL" id="UOX32793.1"/>
    </source>
</evidence>
<evidence type="ECO:0000259" key="6">
    <source>
        <dbReference type="Pfam" id="PF03807"/>
    </source>
</evidence>
<proteinExistence type="inferred from homology"/>
<keyword evidence="4" id="KW-0028">Amino-acid biosynthesis</keyword>
<comment type="subcellular location">
    <subcellularLocation>
        <location evidence="4">Cytoplasm</location>
    </subcellularLocation>
</comment>
<feature type="domain" description="Pyrroline-5-carboxylate reductase catalytic N-terminal" evidence="6">
    <location>
        <begin position="5"/>
        <end position="97"/>
    </location>
</feature>
<evidence type="ECO:0000313" key="9">
    <source>
        <dbReference type="Proteomes" id="UP000830454"/>
    </source>
</evidence>
<dbReference type="EC" id="1.5.1.2" evidence="4 5"/>
<dbReference type="Gene3D" id="1.10.3730.10">
    <property type="entry name" value="ProC C-terminal domain-like"/>
    <property type="match status" value="1"/>
</dbReference>
<dbReference type="HAMAP" id="MF_01925">
    <property type="entry name" value="P5C_reductase"/>
    <property type="match status" value="1"/>
</dbReference>
<dbReference type="Proteomes" id="UP000830454">
    <property type="component" value="Chromosome"/>
</dbReference>
<keyword evidence="2 4" id="KW-0521">NADP</keyword>
<dbReference type="InterPro" id="IPR036291">
    <property type="entry name" value="NAD(P)-bd_dom_sf"/>
</dbReference>
<reference evidence="8" key="2">
    <citation type="submission" date="2022-04" db="EMBL/GenBank/DDBJ databases">
        <title>Complete Genome Sequence of Flavobacterium sediminilitoris YSM-43, Isolated from a Tidal Sediment.</title>
        <authorList>
            <person name="Lee P.A."/>
        </authorList>
    </citation>
    <scope>NUCLEOTIDE SEQUENCE</scope>
    <source>
        <strain evidence="8">YSM-43</strain>
    </source>
</reference>
<dbReference type="SUPFAM" id="SSF48179">
    <property type="entry name" value="6-phosphogluconate dehydrogenase C-terminal domain-like"/>
    <property type="match status" value="1"/>
</dbReference>
<sequence>MKTLIIGYGNMGQTYANSFVSSGFVSSKDIFILSRSEVDKKQRLSIDKANFHLIPSFITFDVDIIILAVKPQDFNDLVINIKPFIKEEHVILSVMAGITIETIQNKLNCKKVVRSMPNIPTQIGLGMTVFSASSNVDRKELFIIQNLINTTGKSIYIEKEEMLNAATAVSGSGPAYVFYFMNAMIQAAIELGFTQSEAEFLVNQTFIGAVQLQNRSKIELKEWIVKVSSKGGTTEAALEIFNQNKIQNNIQKGIKSANKRAEELGKNQA</sequence>
<dbReference type="Pfam" id="PF14748">
    <property type="entry name" value="P5CR_dimer"/>
    <property type="match status" value="1"/>
</dbReference>
<evidence type="ECO:0000256" key="2">
    <source>
        <dbReference type="ARBA" id="ARBA00022857"/>
    </source>
</evidence>
<dbReference type="GO" id="GO:0004735">
    <property type="term" value="F:pyrroline-5-carboxylate reductase activity"/>
    <property type="evidence" value="ECO:0007669"/>
    <property type="project" value="UniProtKB-EC"/>
</dbReference>
<dbReference type="SUPFAM" id="SSF51735">
    <property type="entry name" value="NAD(P)-binding Rossmann-fold domains"/>
    <property type="match status" value="1"/>
</dbReference>
<accession>A0ABY4HJD0</accession>
<comment type="similarity">
    <text evidence="1 4">Belongs to the pyrroline-5-carboxylate reductase family.</text>
</comment>
<dbReference type="PANTHER" id="PTHR11645">
    <property type="entry name" value="PYRROLINE-5-CARBOXYLATE REDUCTASE"/>
    <property type="match status" value="1"/>
</dbReference>
<comment type="catalytic activity">
    <reaction evidence="4">
        <text>L-proline + NAD(+) = (S)-1-pyrroline-5-carboxylate + NADH + 2 H(+)</text>
        <dbReference type="Rhea" id="RHEA:14105"/>
        <dbReference type="ChEBI" id="CHEBI:15378"/>
        <dbReference type="ChEBI" id="CHEBI:17388"/>
        <dbReference type="ChEBI" id="CHEBI:57540"/>
        <dbReference type="ChEBI" id="CHEBI:57945"/>
        <dbReference type="ChEBI" id="CHEBI:60039"/>
        <dbReference type="EC" id="1.5.1.2"/>
    </reaction>
</comment>
<comment type="catalytic activity">
    <reaction evidence="4">
        <text>L-proline + NADP(+) = (S)-1-pyrroline-5-carboxylate + NADPH + 2 H(+)</text>
        <dbReference type="Rhea" id="RHEA:14109"/>
        <dbReference type="ChEBI" id="CHEBI:15378"/>
        <dbReference type="ChEBI" id="CHEBI:17388"/>
        <dbReference type="ChEBI" id="CHEBI:57783"/>
        <dbReference type="ChEBI" id="CHEBI:58349"/>
        <dbReference type="ChEBI" id="CHEBI:60039"/>
        <dbReference type="EC" id="1.5.1.2"/>
    </reaction>
</comment>
<evidence type="ECO:0000259" key="7">
    <source>
        <dbReference type="Pfam" id="PF14748"/>
    </source>
</evidence>
<dbReference type="InterPro" id="IPR008927">
    <property type="entry name" value="6-PGluconate_DH-like_C_sf"/>
</dbReference>
<feature type="domain" description="Pyrroline-5-carboxylate reductase dimerisation" evidence="7">
    <location>
        <begin position="160"/>
        <end position="264"/>
    </location>
</feature>
<keyword evidence="4" id="KW-0641">Proline biosynthesis</keyword>
<organism evidence="8 9">
    <name type="scientific">Flavobacterium sediminilitoris</name>
    <dbReference type="NCBI Taxonomy" id="2024526"/>
    <lineage>
        <taxon>Bacteria</taxon>
        <taxon>Pseudomonadati</taxon>
        <taxon>Bacteroidota</taxon>
        <taxon>Flavobacteriia</taxon>
        <taxon>Flavobacteriales</taxon>
        <taxon>Flavobacteriaceae</taxon>
        <taxon>Flavobacterium</taxon>
    </lineage>
</organism>
<protein>
    <recommendedName>
        <fullName evidence="4 5">Pyrroline-5-carboxylate reductase</fullName>
        <shortName evidence="4">P5C reductase</shortName>
        <shortName evidence="4">P5CR</shortName>
        <ecNumber evidence="4 5">1.5.1.2</ecNumber>
    </recommendedName>
    <alternativeName>
        <fullName evidence="4">PCA reductase</fullName>
    </alternativeName>
</protein>
<keyword evidence="9" id="KW-1185">Reference proteome</keyword>
<dbReference type="InterPro" id="IPR029036">
    <property type="entry name" value="P5CR_dimer"/>
</dbReference>
<dbReference type="InterPro" id="IPR000304">
    <property type="entry name" value="Pyrroline-COOH_reductase"/>
</dbReference>